<reference evidence="11 12" key="1">
    <citation type="submission" date="2016-02" db="EMBL/GenBank/DDBJ databases">
        <authorList>
            <person name="Wen L."/>
            <person name="He K."/>
            <person name="Yang H."/>
        </authorList>
    </citation>
    <scope>NUCLEOTIDE SEQUENCE [LARGE SCALE GENOMIC DNA]</scope>
    <source>
        <strain evidence="11 12">MJR8628A</strain>
    </source>
</reference>
<keyword evidence="3" id="KW-0050">Antiport</keyword>
<feature type="transmembrane region" description="Helical" evidence="9">
    <location>
        <begin position="31"/>
        <end position="49"/>
    </location>
</feature>
<comment type="caution">
    <text evidence="11">The sequence shown here is derived from an EMBL/GenBank/DDBJ whole genome shotgun (WGS) entry which is preliminary data.</text>
</comment>
<feature type="transmembrane region" description="Helical" evidence="9">
    <location>
        <begin position="220"/>
        <end position="237"/>
    </location>
</feature>
<dbReference type="GO" id="GO:1902600">
    <property type="term" value="P:proton transmembrane transport"/>
    <property type="evidence" value="ECO:0007669"/>
    <property type="project" value="InterPro"/>
</dbReference>
<dbReference type="STRING" id="1261.HMPREF3195_01422"/>
<dbReference type="InterPro" id="IPR006153">
    <property type="entry name" value="Cation/H_exchanger_TM"/>
</dbReference>
<feature type="transmembrane region" description="Helical" evidence="9">
    <location>
        <begin position="119"/>
        <end position="139"/>
    </location>
</feature>
<protein>
    <submittedName>
        <fullName evidence="11">Transporter, CPA2 family</fullName>
    </submittedName>
</protein>
<comment type="subcellular location">
    <subcellularLocation>
        <location evidence="1">Cell membrane</location>
        <topology evidence="1">Multi-pass membrane protein</topology>
    </subcellularLocation>
</comment>
<dbReference type="PANTHER" id="PTHR32507">
    <property type="entry name" value="NA(+)/H(+) ANTIPORTER 1"/>
    <property type="match status" value="1"/>
</dbReference>
<feature type="domain" description="Cation/H+ exchanger transmembrane" evidence="10">
    <location>
        <begin position="13"/>
        <end position="393"/>
    </location>
</feature>
<evidence type="ECO:0000256" key="9">
    <source>
        <dbReference type="SAM" id="Phobius"/>
    </source>
</evidence>
<name>A0A135YPJ5_9FIRM</name>
<dbReference type="GO" id="GO:0005886">
    <property type="term" value="C:plasma membrane"/>
    <property type="evidence" value="ECO:0007669"/>
    <property type="project" value="UniProtKB-SubCell"/>
</dbReference>
<keyword evidence="8 9" id="KW-0472">Membrane</keyword>
<dbReference type="PANTHER" id="PTHR32507:SF0">
    <property type="entry name" value="NA(+)_H(+) ANTIPORTER 2-RELATED"/>
    <property type="match status" value="1"/>
</dbReference>
<feature type="transmembrane region" description="Helical" evidence="9">
    <location>
        <begin position="93"/>
        <end position="113"/>
    </location>
</feature>
<evidence type="ECO:0000256" key="2">
    <source>
        <dbReference type="ARBA" id="ARBA00022448"/>
    </source>
</evidence>
<dbReference type="RefSeq" id="WP_021934563.1">
    <property type="nucleotide sequence ID" value="NZ_CAXUJS010000004.1"/>
</dbReference>
<dbReference type="InterPro" id="IPR038770">
    <property type="entry name" value="Na+/solute_symporter_sf"/>
</dbReference>
<evidence type="ECO:0000313" key="11">
    <source>
        <dbReference type="EMBL" id="KXI11328.1"/>
    </source>
</evidence>
<keyword evidence="6 9" id="KW-1133">Transmembrane helix</keyword>
<sequence length="622" mass="68247">MTLTTTVSVALIVFLGIFSQWLAWKISKPAIVIMSVCGLIVGPMFGLIIPEAIIGNSLYKSIISLSVALILFEGSLSLNFEEIRDTKMTIKRIVIYGAFIAWVLGSACAYFVGGLSITTSLVIGAILIVTGPTVILPLLRQAKLDRKVSSILKWEGILVDPLGAILAVFSFELARVFTSSDASMAILVKFGIGVVISVIIGLAIGYFTGIALQKNFFPEYLKAAIVMCLVIGAYTLGDTVAHETGLLSVTVMGVVMANMHIRSIEDVKHFNDNISVLLTSSVFIMLTASLSRELLVNIFRPEILMFVLAMLFVVRPLSIWLSTIGADLSKEEKLLLGWIAPRGIVALTVTGYFSNLLISEGYEDARMLLPLTFALVVVTVVAHGFSIQPLAKKLGIAHDGKPGLLIVGSNKFSVAFADFLSHLEIPCLIVDYADKNIELAAANGIDHYQGEILYELENYNLDLVIYKKLLINTPIPLYNVLVSNELTNKFGGGNVCIVNVLGDKFRNQFKELKNIKSPRLGDYRATHLKLVSLIEEGYVFKATKIDENLTEESYYESSDYRRINICSIDQDGDIEFFTTAHHPRVGNGDYIVSLSPADPHDTGEEQYVNIDSSELYCLVDTE</sequence>
<keyword evidence="5 9" id="KW-0812">Transmembrane</keyword>
<feature type="transmembrane region" description="Helical" evidence="9">
    <location>
        <begin position="273"/>
        <end position="291"/>
    </location>
</feature>
<organism evidence="11 12">
    <name type="scientific">Peptostreptococcus anaerobius</name>
    <dbReference type="NCBI Taxonomy" id="1261"/>
    <lineage>
        <taxon>Bacteria</taxon>
        <taxon>Bacillati</taxon>
        <taxon>Bacillota</taxon>
        <taxon>Clostridia</taxon>
        <taxon>Peptostreptococcales</taxon>
        <taxon>Peptostreptococcaceae</taxon>
        <taxon>Peptostreptococcus</taxon>
    </lineage>
</organism>
<evidence type="ECO:0000256" key="5">
    <source>
        <dbReference type="ARBA" id="ARBA00022692"/>
    </source>
</evidence>
<dbReference type="AlphaFoldDB" id="A0A135YPJ5"/>
<dbReference type="PATRIC" id="fig|1261.3.peg.158"/>
<dbReference type="eggNOG" id="COG0025">
    <property type="taxonomic scope" value="Bacteria"/>
</dbReference>
<evidence type="ECO:0000259" key="10">
    <source>
        <dbReference type="Pfam" id="PF00999"/>
    </source>
</evidence>
<feature type="transmembrane region" description="Helical" evidence="9">
    <location>
        <begin position="365"/>
        <end position="385"/>
    </location>
</feature>
<keyword evidence="2" id="KW-0813">Transport</keyword>
<evidence type="ECO:0000256" key="6">
    <source>
        <dbReference type="ARBA" id="ARBA00022989"/>
    </source>
</evidence>
<evidence type="ECO:0000256" key="8">
    <source>
        <dbReference type="ARBA" id="ARBA00023136"/>
    </source>
</evidence>
<feature type="transmembrane region" description="Helical" evidence="9">
    <location>
        <begin position="183"/>
        <end position="208"/>
    </location>
</feature>
<evidence type="ECO:0000256" key="1">
    <source>
        <dbReference type="ARBA" id="ARBA00004651"/>
    </source>
</evidence>
<dbReference type="Proteomes" id="UP000070326">
    <property type="component" value="Unassembled WGS sequence"/>
</dbReference>
<proteinExistence type="predicted"/>
<feature type="transmembrane region" description="Helical" evidence="9">
    <location>
        <begin position="334"/>
        <end position="353"/>
    </location>
</feature>
<dbReference type="Gene3D" id="1.20.1530.20">
    <property type="match status" value="1"/>
</dbReference>
<keyword evidence="4" id="KW-1003">Cell membrane</keyword>
<dbReference type="Pfam" id="PF00999">
    <property type="entry name" value="Na_H_Exchanger"/>
    <property type="match status" value="1"/>
</dbReference>
<feature type="transmembrane region" description="Helical" evidence="9">
    <location>
        <begin position="6"/>
        <end position="24"/>
    </location>
</feature>
<accession>A0A135YPJ5</accession>
<feature type="transmembrane region" description="Helical" evidence="9">
    <location>
        <begin position="303"/>
        <end position="322"/>
    </location>
</feature>
<dbReference type="EMBL" id="LSQZ01000073">
    <property type="protein sequence ID" value="KXI11328.1"/>
    <property type="molecule type" value="Genomic_DNA"/>
</dbReference>
<evidence type="ECO:0000256" key="3">
    <source>
        <dbReference type="ARBA" id="ARBA00022449"/>
    </source>
</evidence>
<evidence type="ECO:0000256" key="4">
    <source>
        <dbReference type="ARBA" id="ARBA00022475"/>
    </source>
</evidence>
<dbReference type="GO" id="GO:0015297">
    <property type="term" value="F:antiporter activity"/>
    <property type="evidence" value="ECO:0007669"/>
    <property type="project" value="UniProtKB-KW"/>
</dbReference>
<gene>
    <name evidence="11" type="ORF">HMPREF3195_01422</name>
</gene>
<feature type="transmembrane region" description="Helical" evidence="9">
    <location>
        <begin position="61"/>
        <end position="81"/>
    </location>
</feature>
<evidence type="ECO:0000313" key="12">
    <source>
        <dbReference type="Proteomes" id="UP000070326"/>
    </source>
</evidence>
<evidence type="ECO:0000256" key="7">
    <source>
        <dbReference type="ARBA" id="ARBA00023065"/>
    </source>
</evidence>
<feature type="transmembrane region" description="Helical" evidence="9">
    <location>
        <begin position="151"/>
        <end position="171"/>
    </location>
</feature>
<keyword evidence="7" id="KW-0406">Ion transport</keyword>